<keyword evidence="1" id="KW-0343">GTPase activation</keyword>
<dbReference type="InterPro" id="IPR008936">
    <property type="entry name" value="Rho_GTPase_activation_prot"/>
</dbReference>
<feature type="compositionally biased region" description="Polar residues" evidence="2">
    <location>
        <begin position="1"/>
        <end position="21"/>
    </location>
</feature>
<evidence type="ECO:0000259" key="4">
    <source>
        <dbReference type="PROSITE" id="PS50238"/>
    </source>
</evidence>
<dbReference type="EMBL" id="JACGWO010000002">
    <property type="protein sequence ID" value="KAK4434236.1"/>
    <property type="molecule type" value="Genomic_DNA"/>
</dbReference>
<feature type="compositionally biased region" description="Polar residues" evidence="2">
    <location>
        <begin position="758"/>
        <end position="772"/>
    </location>
</feature>
<feature type="domain" description="Rho-GAP" evidence="4">
    <location>
        <begin position="191"/>
        <end position="391"/>
    </location>
</feature>
<dbReference type="InterPro" id="IPR011993">
    <property type="entry name" value="PH-like_dom_sf"/>
</dbReference>
<feature type="compositionally biased region" description="Polar residues" evidence="2">
    <location>
        <begin position="787"/>
        <end position="824"/>
    </location>
</feature>
<dbReference type="Pfam" id="PF14389">
    <property type="entry name" value="Lzipper-MIP1"/>
    <property type="match status" value="1"/>
</dbReference>
<protein>
    <submittedName>
        <fullName evidence="5">Rho GTPase-activating protein REN1</fullName>
    </submittedName>
</protein>
<evidence type="ECO:0000256" key="2">
    <source>
        <dbReference type="SAM" id="MobiDB-lite"/>
    </source>
</evidence>
<proteinExistence type="predicted"/>
<evidence type="ECO:0000259" key="3">
    <source>
        <dbReference type="PROSITE" id="PS50003"/>
    </source>
</evidence>
<evidence type="ECO:0000256" key="1">
    <source>
        <dbReference type="ARBA" id="ARBA00022468"/>
    </source>
</evidence>
<sequence>MTSVNAAPDSSQAEGGSSKNEPPSPPAPPGTALHGGSKVYKSGPLFLSSKGIGWTSWKKRWFILTKTSLVFYRSDPSVVPQKGSEVNLTLGGIDLNSSGSVVVKEDKKLLTVLFTDGRDGRAFTLKAETLEDLHEWKNALEEALSNAPKAAPVGQNGVFRNDQSNTADVSSEQSKDRQSAKSLVIGRPILLALEDIDGTPSFLEKALRFLEEHGVNTEGILRQAADVEQVERRIQEYEKGKGDFSPEEDAHVIADCVKYVLRELPSSPVPASCCKALLEACRTERSMRVNAMRSAICETFPEPNRRLLQRILMMMMQTVASHKAVNRMSISAVAACMAPLLLRPLLHGECELDHDFDVGGDGSVLLLQAAAAANHAQAIVITLLEEYDNIFGDGSTTHEPYTDSEESGSESEEITDDDSFDEEEEDDEVTEDSDYDVDEDFEHESTPASSEAGEIKCGTKASGNQSSGSCSPEVGDVLDASQSLLSNQPQNSLLRHDSAEELENVLHLDDAKTQSDFSSEISGDDFTETSLVQVPFELLHGPARSIRRPAVWGRTPAKKNLSMESIDVVLEDEAEIRKPESVKTDSQTRTSNEAMVKSLLQDSLGSRKHYLNERRLALEKDVARLQEQLKKEMDLKMALEAGQGISQLPLSVSSLVDEKMKAQLQEIAQAEEDVMNLRKKADDLESQLNEQRERNSRIGHDTGNQLHQNPNNQPKSKEKQIEAGVLAISSTSENFSRNKRQSHFDKSYSDKDKKRESQPSSNIPLPHNQQTDAAHPKAVGLPHSASYVETGTNKAGTAMSRRSSTKGEGNSNTSSALSKLTNRLNFLKERRSQIATELQNLDKGRTSQPVRNPEQGTGLEHRQPGEILDKNQESKRQSSEKSQELEKNDPRQNPNGQLTQTVDKGRKSGGHPSLERGKSESLERGKSESRERGKSESRERGKHEAHPATDKGHPTFASRTYSR</sequence>
<feature type="compositionally biased region" description="Polar residues" evidence="2">
    <location>
        <begin position="702"/>
        <end position="714"/>
    </location>
</feature>
<organism evidence="5 6">
    <name type="scientific">Sesamum alatum</name>
    <dbReference type="NCBI Taxonomy" id="300844"/>
    <lineage>
        <taxon>Eukaryota</taxon>
        <taxon>Viridiplantae</taxon>
        <taxon>Streptophyta</taxon>
        <taxon>Embryophyta</taxon>
        <taxon>Tracheophyta</taxon>
        <taxon>Spermatophyta</taxon>
        <taxon>Magnoliopsida</taxon>
        <taxon>eudicotyledons</taxon>
        <taxon>Gunneridae</taxon>
        <taxon>Pentapetalae</taxon>
        <taxon>asterids</taxon>
        <taxon>lamiids</taxon>
        <taxon>Lamiales</taxon>
        <taxon>Pedaliaceae</taxon>
        <taxon>Sesamum</taxon>
    </lineage>
</organism>
<dbReference type="GO" id="GO:0005096">
    <property type="term" value="F:GTPase activator activity"/>
    <property type="evidence" value="ECO:0007669"/>
    <property type="project" value="UniProtKB-KW"/>
</dbReference>
<reference evidence="5" key="1">
    <citation type="submission" date="2020-06" db="EMBL/GenBank/DDBJ databases">
        <authorList>
            <person name="Li T."/>
            <person name="Hu X."/>
            <person name="Zhang T."/>
            <person name="Song X."/>
            <person name="Zhang H."/>
            <person name="Dai N."/>
            <person name="Sheng W."/>
            <person name="Hou X."/>
            <person name="Wei L."/>
        </authorList>
    </citation>
    <scope>NUCLEOTIDE SEQUENCE</scope>
    <source>
        <strain evidence="5">3651</strain>
        <tissue evidence="5">Leaf</tissue>
    </source>
</reference>
<dbReference type="PANTHER" id="PTHR46265">
    <property type="entry name" value="RHO GTPASE-ACTIVATING PROTEIN 7"/>
    <property type="match status" value="1"/>
</dbReference>
<feature type="compositionally biased region" description="Polar residues" evidence="2">
    <location>
        <begin position="891"/>
        <end position="902"/>
    </location>
</feature>
<name>A0AAE1YQP0_9LAMI</name>
<gene>
    <name evidence="5" type="ORF">Salat_0586300</name>
</gene>
<feature type="compositionally biased region" description="Polar residues" evidence="2">
    <location>
        <begin position="461"/>
        <end position="470"/>
    </location>
</feature>
<dbReference type="SMART" id="SM00233">
    <property type="entry name" value="PH"/>
    <property type="match status" value="1"/>
</dbReference>
<evidence type="ECO:0000313" key="5">
    <source>
        <dbReference type="EMBL" id="KAK4434236.1"/>
    </source>
</evidence>
<feature type="region of interest" description="Disordered" evidence="2">
    <location>
        <begin position="151"/>
        <end position="180"/>
    </location>
</feature>
<dbReference type="Pfam" id="PF00620">
    <property type="entry name" value="RhoGAP"/>
    <property type="match status" value="1"/>
</dbReference>
<feature type="region of interest" description="Disordered" evidence="2">
    <location>
        <begin position="678"/>
        <end position="963"/>
    </location>
</feature>
<dbReference type="CDD" id="cd00821">
    <property type="entry name" value="PH"/>
    <property type="match status" value="1"/>
</dbReference>
<feature type="compositionally biased region" description="Basic and acidic residues" evidence="2">
    <location>
        <begin position="859"/>
        <end position="890"/>
    </location>
</feature>
<dbReference type="Proteomes" id="UP001293254">
    <property type="component" value="Unassembled WGS sequence"/>
</dbReference>
<feature type="compositionally biased region" description="Basic and acidic residues" evidence="2">
    <location>
        <begin position="690"/>
        <end position="700"/>
    </location>
</feature>
<dbReference type="PANTHER" id="PTHR46265:SF2">
    <property type="entry name" value="RHO GTPASE-ACTIVATING PROTEIN 7"/>
    <property type="match status" value="1"/>
</dbReference>
<feature type="region of interest" description="Disordered" evidence="2">
    <location>
        <begin position="394"/>
        <end position="475"/>
    </location>
</feature>
<dbReference type="Pfam" id="PF00169">
    <property type="entry name" value="PH"/>
    <property type="match status" value="1"/>
</dbReference>
<dbReference type="PROSITE" id="PS50003">
    <property type="entry name" value="PH_DOMAIN"/>
    <property type="match status" value="1"/>
</dbReference>
<feature type="region of interest" description="Disordered" evidence="2">
    <location>
        <begin position="1"/>
        <end position="35"/>
    </location>
</feature>
<accession>A0AAE1YQP0</accession>
<dbReference type="SUPFAM" id="SSF50729">
    <property type="entry name" value="PH domain-like"/>
    <property type="match status" value="1"/>
</dbReference>
<feature type="domain" description="PH" evidence="3">
    <location>
        <begin position="38"/>
        <end position="145"/>
    </location>
</feature>
<feature type="compositionally biased region" description="Basic and acidic residues" evidence="2">
    <location>
        <begin position="913"/>
        <end position="953"/>
    </location>
</feature>
<feature type="compositionally biased region" description="Polar residues" evidence="2">
    <location>
        <begin position="161"/>
        <end position="172"/>
    </location>
</feature>
<dbReference type="AlphaFoldDB" id="A0AAE1YQP0"/>
<dbReference type="Gene3D" id="2.30.29.30">
    <property type="entry name" value="Pleckstrin-homology domain (PH domain)/Phosphotyrosine-binding domain (PTB)"/>
    <property type="match status" value="1"/>
</dbReference>
<dbReference type="PROSITE" id="PS50238">
    <property type="entry name" value="RHOGAP"/>
    <property type="match status" value="1"/>
</dbReference>
<dbReference type="InterPro" id="IPR052799">
    <property type="entry name" value="Rho_GAP_Regulators"/>
</dbReference>
<dbReference type="InterPro" id="IPR000198">
    <property type="entry name" value="RhoGAP_dom"/>
</dbReference>
<feature type="compositionally biased region" description="Acidic residues" evidence="2">
    <location>
        <begin position="402"/>
        <end position="442"/>
    </location>
</feature>
<dbReference type="GO" id="GO:0007165">
    <property type="term" value="P:signal transduction"/>
    <property type="evidence" value="ECO:0007669"/>
    <property type="project" value="InterPro"/>
</dbReference>
<dbReference type="Gene3D" id="1.10.555.10">
    <property type="entry name" value="Rho GTPase activation protein"/>
    <property type="match status" value="1"/>
</dbReference>
<dbReference type="InterPro" id="IPR001849">
    <property type="entry name" value="PH_domain"/>
</dbReference>
<comment type="caution">
    <text evidence="5">The sequence shown here is derived from an EMBL/GenBank/DDBJ whole genome shotgun (WGS) entry which is preliminary data.</text>
</comment>
<feature type="compositionally biased region" description="Basic and acidic residues" evidence="2">
    <location>
        <begin position="742"/>
        <end position="757"/>
    </location>
</feature>
<dbReference type="SUPFAM" id="SSF48350">
    <property type="entry name" value="GTPase activation domain, GAP"/>
    <property type="match status" value="1"/>
</dbReference>
<evidence type="ECO:0000313" key="6">
    <source>
        <dbReference type="Proteomes" id="UP001293254"/>
    </source>
</evidence>
<dbReference type="SMART" id="SM00324">
    <property type="entry name" value="RhoGAP"/>
    <property type="match status" value="1"/>
</dbReference>
<keyword evidence="6" id="KW-1185">Reference proteome</keyword>
<dbReference type="CDD" id="cd00159">
    <property type="entry name" value="RhoGAP"/>
    <property type="match status" value="1"/>
</dbReference>
<dbReference type="InterPro" id="IPR025757">
    <property type="entry name" value="MIP1_Leuzipper"/>
</dbReference>
<reference evidence="5" key="2">
    <citation type="journal article" date="2024" name="Plant">
        <title>Genomic evolution and insights into agronomic trait innovations of Sesamum species.</title>
        <authorList>
            <person name="Miao H."/>
            <person name="Wang L."/>
            <person name="Qu L."/>
            <person name="Liu H."/>
            <person name="Sun Y."/>
            <person name="Le M."/>
            <person name="Wang Q."/>
            <person name="Wei S."/>
            <person name="Zheng Y."/>
            <person name="Lin W."/>
            <person name="Duan Y."/>
            <person name="Cao H."/>
            <person name="Xiong S."/>
            <person name="Wang X."/>
            <person name="Wei L."/>
            <person name="Li C."/>
            <person name="Ma Q."/>
            <person name="Ju M."/>
            <person name="Zhao R."/>
            <person name="Li G."/>
            <person name="Mu C."/>
            <person name="Tian Q."/>
            <person name="Mei H."/>
            <person name="Zhang T."/>
            <person name="Gao T."/>
            <person name="Zhang H."/>
        </authorList>
    </citation>
    <scope>NUCLEOTIDE SEQUENCE</scope>
    <source>
        <strain evidence="5">3651</strain>
    </source>
</reference>